<dbReference type="Pfam" id="PF10536">
    <property type="entry name" value="PMD"/>
    <property type="match status" value="1"/>
</dbReference>
<proteinExistence type="predicted"/>
<feature type="region of interest" description="Disordered" evidence="1">
    <location>
        <begin position="1"/>
        <end position="25"/>
    </location>
</feature>
<gene>
    <name evidence="3" type="ORF">NCGR_LOCUS4438</name>
</gene>
<dbReference type="PANTHER" id="PTHR46033">
    <property type="entry name" value="PROTEIN MAIN-LIKE 2"/>
    <property type="match status" value="1"/>
</dbReference>
<evidence type="ECO:0000313" key="4">
    <source>
        <dbReference type="Proteomes" id="UP000604825"/>
    </source>
</evidence>
<organism evidence="3 4">
    <name type="scientific">Miscanthus lutarioriparius</name>
    <dbReference type="NCBI Taxonomy" id="422564"/>
    <lineage>
        <taxon>Eukaryota</taxon>
        <taxon>Viridiplantae</taxon>
        <taxon>Streptophyta</taxon>
        <taxon>Embryophyta</taxon>
        <taxon>Tracheophyta</taxon>
        <taxon>Spermatophyta</taxon>
        <taxon>Magnoliopsida</taxon>
        <taxon>Liliopsida</taxon>
        <taxon>Poales</taxon>
        <taxon>Poaceae</taxon>
        <taxon>PACMAD clade</taxon>
        <taxon>Panicoideae</taxon>
        <taxon>Andropogonodae</taxon>
        <taxon>Andropogoneae</taxon>
        <taxon>Saccharinae</taxon>
        <taxon>Miscanthus</taxon>
    </lineage>
</organism>
<dbReference type="InterPro" id="IPR044824">
    <property type="entry name" value="MAIN-like"/>
</dbReference>
<accession>A0A811MHC3</accession>
<evidence type="ECO:0000256" key="1">
    <source>
        <dbReference type="SAM" id="MobiDB-lite"/>
    </source>
</evidence>
<feature type="compositionally biased region" description="Basic and acidic residues" evidence="1">
    <location>
        <begin position="802"/>
        <end position="820"/>
    </location>
</feature>
<protein>
    <recommendedName>
        <fullName evidence="2">Aminotransferase-like plant mobile domain-containing protein</fullName>
    </recommendedName>
</protein>
<dbReference type="OrthoDB" id="784956at2759"/>
<dbReference type="InterPro" id="IPR019557">
    <property type="entry name" value="AminoTfrase-like_pln_mobile"/>
</dbReference>
<feature type="domain" description="Aminotransferase-like plant mobile" evidence="2">
    <location>
        <begin position="78"/>
        <end position="434"/>
    </location>
</feature>
<dbReference type="AlphaFoldDB" id="A0A811MHC3"/>
<dbReference type="GO" id="GO:0010073">
    <property type="term" value="P:meristem maintenance"/>
    <property type="evidence" value="ECO:0007669"/>
    <property type="project" value="InterPro"/>
</dbReference>
<sequence length="945" mass="105863">MDAAAEELRDAAQPQGQERKLDPGPVDKSVLVEQEFHKSEAIFVGKIYKPVRFIEHGTRLNQWEVRHEGMLVLLKRSGFYHLSFLKRVQLDHALLNALVERWRRETQTFHLRFGEITVLLKDVAILTGLRVHGAPVTGPTNCNWEQLCRQLLGQEPPQIKGGSINMAWLHDTFKTLPESANQADVEYAARAYILYQIGCSLFPDPSGTRVHLRYLALLRDFDASGEMAWGAAVLAHLYRELGKASMKGKAHCCAFLTLLQIWAWEHIQIGCPERLENKALPDDRPLGCRWNVAFKNRENARSMDHEFCRHGLDTILDCQITWDPYTPDLVAGLPAICTFGSAVWLSRTPLICFQIVEMHVPDRVLLQFGMLQHIPDPVEVVERVTMQGKADQHWPTYHNKYIKEWENRLISVVKHQETGTSDPTHARNCYLEWYWRITRRWISTPVECPIISYQLSGHTDKVLVDLVNTVQGRIRTLLQSEIDAKRMKQSLIDIDLYITVKMAEAKQIMQSGVPTGTGIGSAKSATISLNFVAPTQATVTKMEQVGDDHVEGNTILKLDEMMRIQPTGGTPDLALLTTEVNLQDIISTPLEDAMIDIMNTSSEDATPEDILDSDVKDGYAFIEAVEVQETVVSMDSIKIPKKVTAELQECAGAPLINGQGTVCKTSVLPEFYKISSVSSHNEQLQKITGASENDVDTRIENGTVPADVKPPSGSEQEESAAVVSGRNELQDAIKTKPEDSVVQGGVNAVQNHMFQENGKYPIENGPSNPAVVQKPIAIPAEDLLITSVGERTQRSVNSFTGEKNDTISRDDSAGVEDHDNLGPNEITKKRKLTVTSHENPEIRSTIEPNKMGTTKTEEKRHQIVLNTFLVFWIDNASSIHHISCLIPDCRLCVKAVSLWHCSFDFSRLDGCWVLAETQLTGTKNRICSLQYRKTWRFSTAAALLC</sequence>
<evidence type="ECO:0000259" key="2">
    <source>
        <dbReference type="Pfam" id="PF10536"/>
    </source>
</evidence>
<dbReference type="EMBL" id="CAJGYO010000001">
    <property type="protein sequence ID" value="CAD6206759.1"/>
    <property type="molecule type" value="Genomic_DNA"/>
</dbReference>
<comment type="caution">
    <text evidence="3">The sequence shown here is derived from an EMBL/GenBank/DDBJ whole genome shotgun (WGS) entry which is preliminary data.</text>
</comment>
<keyword evidence="4" id="KW-1185">Reference proteome</keyword>
<reference evidence="3" key="1">
    <citation type="submission" date="2020-10" db="EMBL/GenBank/DDBJ databases">
        <authorList>
            <person name="Han B."/>
            <person name="Lu T."/>
            <person name="Zhao Q."/>
            <person name="Huang X."/>
            <person name="Zhao Y."/>
        </authorList>
    </citation>
    <scope>NUCLEOTIDE SEQUENCE</scope>
</reference>
<feature type="region of interest" description="Disordered" evidence="1">
    <location>
        <begin position="800"/>
        <end position="823"/>
    </location>
</feature>
<dbReference type="PANTHER" id="PTHR46033:SF62">
    <property type="entry name" value="AMINOTRANSFERASE-LIKE PLANT MOBILE DOMAIN-CONTAINING PROTEIN"/>
    <property type="match status" value="1"/>
</dbReference>
<feature type="compositionally biased region" description="Basic and acidic residues" evidence="1">
    <location>
        <begin position="1"/>
        <end position="10"/>
    </location>
</feature>
<name>A0A811MHC3_9POAL</name>
<evidence type="ECO:0000313" key="3">
    <source>
        <dbReference type="EMBL" id="CAD6206759.1"/>
    </source>
</evidence>
<dbReference type="Proteomes" id="UP000604825">
    <property type="component" value="Unassembled WGS sequence"/>
</dbReference>